<keyword evidence="1" id="KW-0929">Antimicrobial</keyword>
<proteinExistence type="predicted"/>
<dbReference type="AlphaFoldDB" id="A0A8J5C015"/>
<evidence type="ECO:0000256" key="3">
    <source>
        <dbReference type="SAM" id="SignalP"/>
    </source>
</evidence>
<dbReference type="Gene3D" id="3.30.160.320">
    <property type="match status" value="1"/>
</dbReference>
<dbReference type="GO" id="GO:0042742">
    <property type="term" value="P:defense response to bacterium"/>
    <property type="evidence" value="ECO:0007669"/>
    <property type="project" value="UniProtKB-KW"/>
</dbReference>
<comment type="caution">
    <text evidence="4">The sequence shown here is derived from an EMBL/GenBank/DDBJ whole genome shotgun (WGS) entry which is preliminary data.</text>
</comment>
<feature type="chain" id="PRO_5035162609" evidence="3">
    <location>
        <begin position="27"/>
        <end position="125"/>
    </location>
</feature>
<evidence type="ECO:0000256" key="2">
    <source>
        <dbReference type="ARBA" id="ARBA00023022"/>
    </source>
</evidence>
<dbReference type="EMBL" id="JACEEZ010020931">
    <property type="protein sequence ID" value="KAG0713958.1"/>
    <property type="molecule type" value="Genomic_DNA"/>
</dbReference>
<gene>
    <name evidence="4" type="primary">ALF_1</name>
    <name evidence="4" type="ORF">GWK47_015056</name>
</gene>
<protein>
    <submittedName>
        <fullName evidence="4">Anti-lipopolysaccharide factor</fullName>
    </submittedName>
</protein>
<keyword evidence="5" id="KW-1185">Reference proteome</keyword>
<keyword evidence="2" id="KW-0044">Antibiotic</keyword>
<evidence type="ECO:0000313" key="4">
    <source>
        <dbReference type="EMBL" id="KAG0713958.1"/>
    </source>
</evidence>
<keyword evidence="3" id="KW-0732">Signal</keyword>
<evidence type="ECO:0000313" key="5">
    <source>
        <dbReference type="Proteomes" id="UP000770661"/>
    </source>
</evidence>
<dbReference type="InterPro" id="IPR024509">
    <property type="entry name" value="Anti-LPS_factor/Scygonadin"/>
</dbReference>
<dbReference type="OrthoDB" id="6368080at2759"/>
<dbReference type="Proteomes" id="UP000770661">
    <property type="component" value="Unassembled WGS sequence"/>
</dbReference>
<accession>A0A8J5C015</accession>
<reference evidence="4" key="1">
    <citation type="submission" date="2020-07" db="EMBL/GenBank/DDBJ databases">
        <title>The High-quality genome of the commercially important snow crab, Chionoecetes opilio.</title>
        <authorList>
            <person name="Jeong J.-H."/>
            <person name="Ryu S."/>
        </authorList>
    </citation>
    <scope>NUCLEOTIDE SEQUENCE</scope>
    <source>
        <strain evidence="4">MADBK_172401_WGS</strain>
        <tissue evidence="4">Digestive gland</tissue>
    </source>
</reference>
<dbReference type="InterPro" id="IPR038539">
    <property type="entry name" value="Anti-LPS_factor/Scygonadin_sf"/>
</dbReference>
<sequence length="125" mass="14276">MRSGVLAGLCVAVVVLCVCLPQPCEAQWQVFVAPIVQKIEGLWHSDHVEFMGHNCQFRRRPKIRKFKLYHEGKFWCPGWAPFDGRSRTKSRSGSSSEATKDFIRKAFSSGLVTQEDAALWLKNHR</sequence>
<name>A0A8J5C015_CHIOP</name>
<evidence type="ECO:0000256" key="1">
    <source>
        <dbReference type="ARBA" id="ARBA00022529"/>
    </source>
</evidence>
<dbReference type="Pfam" id="PF11630">
    <property type="entry name" value="Anti-LPS-SCYG"/>
    <property type="match status" value="1"/>
</dbReference>
<organism evidence="4 5">
    <name type="scientific">Chionoecetes opilio</name>
    <name type="common">Atlantic snow crab</name>
    <name type="synonym">Cancer opilio</name>
    <dbReference type="NCBI Taxonomy" id="41210"/>
    <lineage>
        <taxon>Eukaryota</taxon>
        <taxon>Metazoa</taxon>
        <taxon>Ecdysozoa</taxon>
        <taxon>Arthropoda</taxon>
        <taxon>Crustacea</taxon>
        <taxon>Multicrustacea</taxon>
        <taxon>Malacostraca</taxon>
        <taxon>Eumalacostraca</taxon>
        <taxon>Eucarida</taxon>
        <taxon>Decapoda</taxon>
        <taxon>Pleocyemata</taxon>
        <taxon>Brachyura</taxon>
        <taxon>Eubrachyura</taxon>
        <taxon>Majoidea</taxon>
        <taxon>Majidae</taxon>
        <taxon>Chionoecetes</taxon>
    </lineage>
</organism>
<feature type="signal peptide" evidence="3">
    <location>
        <begin position="1"/>
        <end position="26"/>
    </location>
</feature>